<protein>
    <submittedName>
        <fullName evidence="1">Organic hydroperoxide reductase OsmC/OhrA</fullName>
    </submittedName>
</protein>
<dbReference type="PANTHER" id="PTHR42830:SF2">
    <property type="entry name" value="OSMC_OHR FAMILY PROTEIN"/>
    <property type="match status" value="1"/>
</dbReference>
<dbReference type="AlphaFoldDB" id="A0A1M5K5F6"/>
<dbReference type="Proteomes" id="UP000186132">
    <property type="component" value="Unassembled WGS sequence"/>
</dbReference>
<dbReference type="EMBL" id="FQVU01000003">
    <property type="protein sequence ID" value="SHG48072.1"/>
    <property type="molecule type" value="Genomic_DNA"/>
</dbReference>
<dbReference type="Gene3D" id="3.30.300.20">
    <property type="match status" value="1"/>
</dbReference>
<dbReference type="InterPro" id="IPR036102">
    <property type="entry name" value="OsmC/Ohrsf"/>
</dbReference>
<accession>A0A1M5K5F6</accession>
<dbReference type="RefSeq" id="WP_073391030.1">
    <property type="nucleotide sequence ID" value="NZ_FQVU01000003.1"/>
</dbReference>
<dbReference type="PANTHER" id="PTHR42830">
    <property type="entry name" value="OSMOTICALLY INDUCIBLE FAMILY PROTEIN"/>
    <property type="match status" value="1"/>
</dbReference>
<organism evidence="1 2">
    <name type="scientific">Jatrophihabitans endophyticus</name>
    <dbReference type="NCBI Taxonomy" id="1206085"/>
    <lineage>
        <taxon>Bacteria</taxon>
        <taxon>Bacillati</taxon>
        <taxon>Actinomycetota</taxon>
        <taxon>Actinomycetes</taxon>
        <taxon>Jatrophihabitantales</taxon>
        <taxon>Jatrophihabitantaceae</taxon>
        <taxon>Jatrophihabitans</taxon>
    </lineage>
</organism>
<dbReference type="InterPro" id="IPR052707">
    <property type="entry name" value="OsmC_Ohr_Peroxiredoxin"/>
</dbReference>
<sequence>MAREHHFASRLRWSGSTAAGYRGYERTHTVTTPPAAQALQVSAAPAFLGDETHANPEQLVLAAASSCQLLSFLAEAARAGIEVVDYADDAAAVMPVTRGPMAITRIELRPVITVAAGTNHEAVERAAHRGHEQCFIANSLRSEVVVEVTVREAGTTRPAT</sequence>
<dbReference type="Pfam" id="PF02566">
    <property type="entry name" value="OsmC"/>
    <property type="match status" value="1"/>
</dbReference>
<evidence type="ECO:0000313" key="2">
    <source>
        <dbReference type="Proteomes" id="UP000186132"/>
    </source>
</evidence>
<reference evidence="1 2" key="1">
    <citation type="submission" date="2016-11" db="EMBL/GenBank/DDBJ databases">
        <authorList>
            <person name="Jaros S."/>
            <person name="Januszkiewicz K."/>
            <person name="Wedrychowicz H."/>
        </authorList>
    </citation>
    <scope>NUCLEOTIDE SEQUENCE [LARGE SCALE GENOMIC DNA]</scope>
    <source>
        <strain evidence="1 2">DSM 45627</strain>
    </source>
</reference>
<dbReference type="InterPro" id="IPR003718">
    <property type="entry name" value="OsmC/Ohr_fam"/>
</dbReference>
<dbReference type="STRING" id="1206085.SAMN05443575_2061"/>
<evidence type="ECO:0000313" key="1">
    <source>
        <dbReference type="EMBL" id="SHG48072.1"/>
    </source>
</evidence>
<name>A0A1M5K5F6_9ACTN</name>
<gene>
    <name evidence="1" type="ORF">SAMN05443575_2061</name>
</gene>
<keyword evidence="2" id="KW-1185">Reference proteome</keyword>
<dbReference type="InterPro" id="IPR015946">
    <property type="entry name" value="KH_dom-like_a/b"/>
</dbReference>
<dbReference type="SUPFAM" id="SSF82784">
    <property type="entry name" value="OsmC-like"/>
    <property type="match status" value="1"/>
</dbReference>
<dbReference type="OrthoDB" id="9795405at2"/>
<proteinExistence type="predicted"/>